<reference evidence="14" key="2">
    <citation type="submission" date="2016-11" db="EMBL/GenBank/DDBJ databases">
        <authorList>
            <person name="Varghese N."/>
            <person name="Submissions S."/>
        </authorList>
    </citation>
    <scope>NUCLEOTIDE SEQUENCE</scope>
    <source>
        <strain evidence="14">DSM 4029</strain>
    </source>
</reference>
<organism evidence="14 15">
    <name type="scientific">Bittarella massiliensis</name>
    <name type="common">ex Durand et al. 2017</name>
    <dbReference type="NCBI Taxonomy" id="1720313"/>
    <lineage>
        <taxon>Bacteria</taxon>
        <taxon>Bacillati</taxon>
        <taxon>Bacillota</taxon>
        <taxon>Clostridia</taxon>
        <taxon>Eubacteriales</taxon>
        <taxon>Oscillospiraceae</taxon>
        <taxon>Bittarella (ex Durand et al. 2017)</taxon>
    </lineage>
</organism>
<evidence type="ECO:0000256" key="11">
    <source>
        <dbReference type="PIRNR" id="PIRNR001563"/>
    </source>
</evidence>
<reference evidence="15" key="1">
    <citation type="submission" date="2016-11" db="EMBL/GenBank/DDBJ databases">
        <authorList>
            <person name="Jaros S."/>
            <person name="Januszkiewicz K."/>
            <person name="Wedrychowicz H."/>
        </authorList>
    </citation>
    <scope>NUCLEOTIDE SEQUENCE [LARGE SCALE GENOMIC DNA]</scope>
    <source>
        <strain evidence="15">DSM 4029</strain>
    </source>
</reference>
<keyword evidence="16" id="KW-1185">Reference proteome</keyword>
<dbReference type="GO" id="GO:0004326">
    <property type="term" value="F:tetrahydrofolylpolyglutamate synthase activity"/>
    <property type="evidence" value="ECO:0007669"/>
    <property type="project" value="UniProtKB-EC"/>
</dbReference>
<dbReference type="GO" id="GO:0008841">
    <property type="term" value="F:dihydrofolate synthase activity"/>
    <property type="evidence" value="ECO:0007669"/>
    <property type="project" value="TreeGrafter"/>
</dbReference>
<dbReference type="EMBL" id="FQVY01000008">
    <property type="protein sequence ID" value="SHG68418.1"/>
    <property type="molecule type" value="Genomic_DNA"/>
</dbReference>
<dbReference type="PANTHER" id="PTHR11136">
    <property type="entry name" value="FOLYLPOLYGLUTAMATE SYNTHASE-RELATED"/>
    <property type="match status" value="1"/>
</dbReference>
<evidence type="ECO:0000256" key="3">
    <source>
        <dbReference type="ARBA" id="ARBA00013025"/>
    </source>
</evidence>
<evidence type="ECO:0000256" key="4">
    <source>
        <dbReference type="ARBA" id="ARBA00022598"/>
    </source>
</evidence>
<evidence type="ECO:0000256" key="9">
    <source>
        <dbReference type="ARBA" id="ARBA00030592"/>
    </source>
</evidence>
<keyword evidence="8" id="KW-0460">Magnesium</keyword>
<dbReference type="InterPro" id="IPR036615">
    <property type="entry name" value="Mur_ligase_C_dom_sf"/>
</dbReference>
<dbReference type="RefSeq" id="WP_073261386.1">
    <property type="nucleotide sequence ID" value="NZ_FQVY01000008.1"/>
</dbReference>
<dbReference type="EC" id="6.3.2.17" evidence="3"/>
<sequence length="433" mass="45263">MTYEQALAYIHGRRRGLPKPGLARMRELMRRLGDPQDRLRCVHVTGTNGKGSTTAMVAAALQAAGYRVGRNVSPFVLEFRERFQIDGEMIPPAALAALTERVKTVCDAMEGEGLYASEFEIDTAIAFLWFAAEGVDLVCLEVGMGGDTDATNVIPAPLCCAITPISLDHTAALGPTTAAIAERKCGIIKGGAPVVCCAGQDAAALAVIRAQCARRGSPLFLPDPEALRVARSGLSGSTFAYRGLPYALSLAGEYQLQNALTAIEVLRVLAAQGLAISQTAIRAGLAAVRFPARCERLGERPTLLLDGAHNPAGMAAFCRVVAAQDAPRKVAVTGLLRDKDAPEIGRSLAGAFDALYLVAPPSERAADPAQLAAAFAAQGLPATPCASLEEALAAARAELPPAGLLAVCGSLYLASEARPLLLAMGRGERTPNR</sequence>
<evidence type="ECO:0000256" key="5">
    <source>
        <dbReference type="ARBA" id="ARBA00022723"/>
    </source>
</evidence>
<proteinExistence type="inferred from homology"/>
<dbReference type="InterPro" id="IPR036565">
    <property type="entry name" value="Mur-like_cat_sf"/>
</dbReference>
<dbReference type="EMBL" id="WWVX01000003">
    <property type="protein sequence ID" value="MZL69227.1"/>
    <property type="molecule type" value="Genomic_DNA"/>
</dbReference>
<keyword evidence="6 11" id="KW-0547">Nucleotide-binding</keyword>
<dbReference type="GO" id="GO:0046872">
    <property type="term" value="F:metal ion binding"/>
    <property type="evidence" value="ECO:0007669"/>
    <property type="project" value="UniProtKB-KW"/>
</dbReference>
<dbReference type="Gene3D" id="3.40.1190.10">
    <property type="entry name" value="Mur-like, catalytic domain"/>
    <property type="match status" value="1"/>
</dbReference>
<dbReference type="GO" id="GO:0005737">
    <property type="term" value="C:cytoplasm"/>
    <property type="evidence" value="ECO:0007669"/>
    <property type="project" value="TreeGrafter"/>
</dbReference>
<feature type="domain" description="Mur ligase C-terminal" evidence="12">
    <location>
        <begin position="293"/>
        <end position="410"/>
    </location>
</feature>
<evidence type="ECO:0000313" key="16">
    <source>
        <dbReference type="Proteomes" id="UP000474718"/>
    </source>
</evidence>
<accession>A0AAQ1RXA8</accession>
<dbReference type="Proteomes" id="UP000184089">
    <property type="component" value="Unassembled WGS sequence"/>
</dbReference>
<evidence type="ECO:0000256" key="2">
    <source>
        <dbReference type="ARBA" id="ARBA00008276"/>
    </source>
</evidence>
<dbReference type="Pfam" id="PF02875">
    <property type="entry name" value="Mur_ligase_C"/>
    <property type="match status" value="1"/>
</dbReference>
<keyword evidence="4 11" id="KW-0436">Ligase</keyword>
<name>A0AAQ1RXA8_9FIRM</name>
<evidence type="ECO:0000313" key="14">
    <source>
        <dbReference type="EMBL" id="SHG68418.1"/>
    </source>
</evidence>
<dbReference type="SUPFAM" id="SSF53623">
    <property type="entry name" value="MurD-like peptide ligases, catalytic domain"/>
    <property type="match status" value="1"/>
</dbReference>
<dbReference type="InterPro" id="IPR004101">
    <property type="entry name" value="Mur_ligase_C"/>
</dbReference>
<evidence type="ECO:0000313" key="13">
    <source>
        <dbReference type="EMBL" id="MZL69227.1"/>
    </source>
</evidence>
<dbReference type="NCBIfam" id="TIGR01499">
    <property type="entry name" value="folC"/>
    <property type="match status" value="1"/>
</dbReference>
<dbReference type="Proteomes" id="UP000474718">
    <property type="component" value="Unassembled WGS sequence"/>
</dbReference>
<evidence type="ECO:0000256" key="8">
    <source>
        <dbReference type="ARBA" id="ARBA00022842"/>
    </source>
</evidence>
<dbReference type="AlphaFoldDB" id="A0AAQ1RXA8"/>
<evidence type="ECO:0000259" key="12">
    <source>
        <dbReference type="Pfam" id="PF02875"/>
    </source>
</evidence>
<comment type="caution">
    <text evidence="14">The sequence shown here is derived from an EMBL/GenBank/DDBJ whole genome shotgun (WGS) entry which is preliminary data.</text>
</comment>
<evidence type="ECO:0000313" key="15">
    <source>
        <dbReference type="Proteomes" id="UP000184089"/>
    </source>
</evidence>
<keyword evidence="7 11" id="KW-0067">ATP-binding</keyword>
<evidence type="ECO:0000256" key="6">
    <source>
        <dbReference type="ARBA" id="ARBA00022741"/>
    </source>
</evidence>
<dbReference type="SUPFAM" id="SSF53244">
    <property type="entry name" value="MurD-like peptide ligases, peptide-binding domain"/>
    <property type="match status" value="1"/>
</dbReference>
<keyword evidence="5" id="KW-0479">Metal-binding</keyword>
<dbReference type="FunFam" id="3.40.1190.10:FF:000011">
    <property type="entry name" value="Folylpolyglutamate synthase/dihydrofolate synthase"/>
    <property type="match status" value="1"/>
</dbReference>
<reference evidence="13 16" key="3">
    <citation type="journal article" date="2019" name="Nat. Med.">
        <title>A library of human gut bacterial isolates paired with longitudinal multiomics data enables mechanistic microbiome research.</title>
        <authorList>
            <person name="Poyet M."/>
            <person name="Groussin M."/>
            <person name="Gibbons S.M."/>
            <person name="Avila-Pacheco J."/>
            <person name="Jiang X."/>
            <person name="Kearney S.M."/>
            <person name="Perrotta A.R."/>
            <person name="Berdy B."/>
            <person name="Zhao S."/>
            <person name="Lieberman T.D."/>
            <person name="Swanson P.K."/>
            <person name="Smith M."/>
            <person name="Roesemann S."/>
            <person name="Alexander J.E."/>
            <person name="Rich S.A."/>
            <person name="Livny J."/>
            <person name="Vlamakis H."/>
            <person name="Clish C."/>
            <person name="Bullock K."/>
            <person name="Deik A."/>
            <person name="Scott J."/>
            <person name="Pierce K.A."/>
            <person name="Xavier R.J."/>
            <person name="Alm E.J."/>
        </authorList>
    </citation>
    <scope>NUCLEOTIDE SEQUENCE [LARGE SCALE GENOMIC DNA]</scope>
    <source>
        <strain evidence="13 16">BIOML-A2</strain>
    </source>
</reference>
<evidence type="ECO:0000256" key="7">
    <source>
        <dbReference type="ARBA" id="ARBA00022840"/>
    </source>
</evidence>
<dbReference type="PANTHER" id="PTHR11136:SF0">
    <property type="entry name" value="DIHYDROFOLATE SYNTHETASE-RELATED"/>
    <property type="match status" value="1"/>
</dbReference>
<dbReference type="PIRSF" id="PIRSF001563">
    <property type="entry name" value="Folylpolyglu_synth"/>
    <property type="match status" value="1"/>
</dbReference>
<comment type="cofactor">
    <cofactor evidence="1">
        <name>Mg(2+)</name>
        <dbReference type="ChEBI" id="CHEBI:18420"/>
    </cofactor>
</comment>
<protein>
    <recommendedName>
        <fullName evidence="3">tetrahydrofolate synthase</fullName>
        <ecNumber evidence="3">6.3.2.17</ecNumber>
    </recommendedName>
    <alternativeName>
        <fullName evidence="9">Tetrahydrofolylpolyglutamate synthase</fullName>
    </alternativeName>
</protein>
<comment type="similarity">
    <text evidence="2 11">Belongs to the folylpolyglutamate synthase family.</text>
</comment>
<gene>
    <name evidence="13" type="ORF">GT747_05515</name>
    <name evidence="14" type="ORF">SAMN05444424_2981</name>
</gene>
<dbReference type="Gene3D" id="3.90.190.20">
    <property type="entry name" value="Mur ligase, C-terminal domain"/>
    <property type="match status" value="1"/>
</dbReference>
<dbReference type="GO" id="GO:0005524">
    <property type="term" value="F:ATP binding"/>
    <property type="evidence" value="ECO:0007669"/>
    <property type="project" value="UniProtKB-KW"/>
</dbReference>
<dbReference type="InterPro" id="IPR001645">
    <property type="entry name" value="Folylpolyglutamate_synth"/>
</dbReference>
<comment type="catalytic activity">
    <reaction evidence="10">
        <text>(6S)-5,6,7,8-tetrahydrofolyl-(gamma-L-Glu)(n) + L-glutamate + ATP = (6S)-5,6,7,8-tetrahydrofolyl-(gamma-L-Glu)(n+1) + ADP + phosphate + H(+)</text>
        <dbReference type="Rhea" id="RHEA:10580"/>
        <dbReference type="Rhea" id="RHEA-COMP:14738"/>
        <dbReference type="Rhea" id="RHEA-COMP:14740"/>
        <dbReference type="ChEBI" id="CHEBI:15378"/>
        <dbReference type="ChEBI" id="CHEBI:29985"/>
        <dbReference type="ChEBI" id="CHEBI:30616"/>
        <dbReference type="ChEBI" id="CHEBI:43474"/>
        <dbReference type="ChEBI" id="CHEBI:141005"/>
        <dbReference type="ChEBI" id="CHEBI:456216"/>
        <dbReference type="EC" id="6.3.2.17"/>
    </reaction>
</comment>
<evidence type="ECO:0000256" key="1">
    <source>
        <dbReference type="ARBA" id="ARBA00001946"/>
    </source>
</evidence>
<evidence type="ECO:0000256" key="10">
    <source>
        <dbReference type="ARBA" id="ARBA00047493"/>
    </source>
</evidence>